<dbReference type="AlphaFoldDB" id="A0A0S2FCG3"/>
<dbReference type="KEGG" id="lab:LA76x_3102"/>
<protein>
    <submittedName>
        <fullName evidence="1">Uncharacterized protein</fullName>
    </submittedName>
</protein>
<gene>
    <name evidence="1" type="ORF">LA76x_3102</name>
</gene>
<keyword evidence="2" id="KW-1185">Reference proteome</keyword>
<evidence type="ECO:0000313" key="2">
    <source>
        <dbReference type="Proteomes" id="UP000060787"/>
    </source>
</evidence>
<dbReference type="Proteomes" id="UP000060787">
    <property type="component" value="Chromosome"/>
</dbReference>
<accession>A0A0S2FCG3</accession>
<dbReference type="PATRIC" id="fig|84531.8.peg.3110"/>
<proteinExistence type="predicted"/>
<name>A0A0S2FCG3_LYSAN</name>
<dbReference type="STRING" id="84531.LA76x_3102"/>
<sequence length="179" mass="18969">MAVVLLLVSPASQALDKARMDAAVKAHLALFSTDDIVEERFAQRASAVDLDGDGVEEILFMATARCVGANFDCPNELVVLAATAGAPGQAGKRLEPDVLAAAQTGYGLAGSEQIPGEVQAVRVLKGTIEIAFLAQQDSPVCKRSFSTDQGRQATTHCPAPGRHTWTYRWSRGKLTKVSS</sequence>
<dbReference type="EMBL" id="CP011129">
    <property type="protein sequence ID" value="ALN81230.1"/>
    <property type="molecule type" value="Genomic_DNA"/>
</dbReference>
<organism evidence="1 2">
    <name type="scientific">Lysobacter antibioticus</name>
    <dbReference type="NCBI Taxonomy" id="84531"/>
    <lineage>
        <taxon>Bacteria</taxon>
        <taxon>Pseudomonadati</taxon>
        <taxon>Pseudomonadota</taxon>
        <taxon>Gammaproteobacteria</taxon>
        <taxon>Lysobacterales</taxon>
        <taxon>Lysobacteraceae</taxon>
        <taxon>Lysobacter</taxon>
    </lineage>
</organism>
<reference evidence="1 2" key="1">
    <citation type="journal article" date="2015" name="BMC Genomics">
        <title>Comparative genomics and metabolic profiling of the genus Lysobacter.</title>
        <authorList>
            <person name="de Bruijn I."/>
            <person name="Cheng X."/>
            <person name="de Jager V."/>
            <person name="Exposito R.G."/>
            <person name="Watrous J."/>
            <person name="Patel N."/>
            <person name="Postma J."/>
            <person name="Dorrestein P.C."/>
            <person name="Kobayashi D."/>
            <person name="Raaijmakers J.M."/>
        </authorList>
    </citation>
    <scope>NUCLEOTIDE SEQUENCE [LARGE SCALE GENOMIC DNA]</scope>
    <source>
        <strain evidence="1 2">76</strain>
    </source>
</reference>
<evidence type="ECO:0000313" key="1">
    <source>
        <dbReference type="EMBL" id="ALN81230.1"/>
    </source>
</evidence>